<gene>
    <name evidence="1" type="primary">dph5</name>
    <name evidence="1" type="ORF">ENL40_06300</name>
</gene>
<dbReference type="AlphaFoldDB" id="A0A7C5JYD1"/>
<protein>
    <submittedName>
        <fullName evidence="1">Diphthine synthase</fullName>
        <ecNumber evidence="1">2.1.1.98</ecNumber>
    </submittedName>
</protein>
<dbReference type="FunFam" id="3.30.950.10:FF:000004">
    <property type="entry name" value="Diphthine synthase putative"/>
    <property type="match status" value="1"/>
</dbReference>
<dbReference type="InterPro" id="IPR035996">
    <property type="entry name" value="4pyrrol_Methylase_sf"/>
</dbReference>
<dbReference type="EMBL" id="DRTU01000256">
    <property type="protein sequence ID" value="HHI01058.1"/>
    <property type="molecule type" value="Genomic_DNA"/>
</dbReference>
<dbReference type="InterPro" id="IPR004551">
    <property type="entry name" value="Dphthn_synthase"/>
</dbReference>
<dbReference type="GO" id="GO:0004164">
    <property type="term" value="F:diphthine synthase activity"/>
    <property type="evidence" value="ECO:0007669"/>
    <property type="project" value="UniProtKB-EC"/>
</dbReference>
<proteinExistence type="predicted"/>
<name>A0A7C5JYD1_THELI</name>
<comment type="caution">
    <text evidence="1">The sequence shown here is derived from an EMBL/GenBank/DDBJ whole genome shotgun (WGS) entry which is preliminary data.</text>
</comment>
<dbReference type="InterPro" id="IPR014776">
    <property type="entry name" value="4pyrrole_Mease_sub2"/>
</dbReference>
<sequence>SYVIHAPSIYSAVAITGLQIYKFGKSATVAYPEKNWFPTSHYDTIKKNKERGLHTLLFLDIKAEQGKYMTANEAMEILLQIEEKKKEEVFTEDTLVVVLARAGSLNPTIKAGYVKDMIKEDFGKQPHILIVPGRLHIVEAEYLVAFADAPEQILKEV</sequence>
<reference evidence="1" key="1">
    <citation type="journal article" date="2020" name="mSystems">
        <title>Genome- and Community-Level Interaction Insights into Carbon Utilization and Element Cycling Functions of Hydrothermarchaeota in Hydrothermal Sediment.</title>
        <authorList>
            <person name="Zhou Z."/>
            <person name="Liu Y."/>
            <person name="Xu W."/>
            <person name="Pan J."/>
            <person name="Luo Z.H."/>
            <person name="Li M."/>
        </authorList>
    </citation>
    <scope>NUCLEOTIDE SEQUENCE [LARGE SCALE GENOMIC DNA]</scope>
    <source>
        <strain evidence="1">HyVt-93</strain>
    </source>
</reference>
<dbReference type="SUPFAM" id="SSF53790">
    <property type="entry name" value="Tetrapyrrole methylase"/>
    <property type="match status" value="1"/>
</dbReference>
<feature type="non-terminal residue" evidence="1">
    <location>
        <position position="1"/>
    </location>
</feature>
<dbReference type="PANTHER" id="PTHR10882">
    <property type="entry name" value="DIPHTHINE SYNTHASE"/>
    <property type="match status" value="1"/>
</dbReference>
<dbReference type="CDD" id="cd11647">
    <property type="entry name" value="DHP5_DphB"/>
    <property type="match status" value="1"/>
</dbReference>
<keyword evidence="1" id="KW-0489">Methyltransferase</keyword>
<accession>A0A7C5JYD1</accession>
<dbReference type="NCBIfam" id="TIGR00522">
    <property type="entry name" value="dph5"/>
    <property type="match status" value="1"/>
</dbReference>
<dbReference type="GO" id="GO:0017183">
    <property type="term" value="P:protein histidyl modification to diphthamide"/>
    <property type="evidence" value="ECO:0007669"/>
    <property type="project" value="InterPro"/>
</dbReference>
<dbReference type="EC" id="2.1.1.98" evidence="1"/>
<dbReference type="PANTHER" id="PTHR10882:SF0">
    <property type="entry name" value="DIPHTHINE METHYL ESTER SYNTHASE"/>
    <property type="match status" value="1"/>
</dbReference>
<dbReference type="GO" id="GO:0032259">
    <property type="term" value="P:methylation"/>
    <property type="evidence" value="ECO:0007669"/>
    <property type="project" value="UniProtKB-KW"/>
</dbReference>
<dbReference type="Gene3D" id="3.30.950.10">
    <property type="entry name" value="Methyltransferase, Cobalt-precorrin-4 Transmethylase, Domain 2"/>
    <property type="match status" value="1"/>
</dbReference>
<keyword evidence="1" id="KW-0808">Transferase</keyword>
<dbReference type="Proteomes" id="UP000886217">
    <property type="component" value="Unassembled WGS sequence"/>
</dbReference>
<organism evidence="1">
    <name type="scientific">Thermococcus litoralis</name>
    <dbReference type="NCBI Taxonomy" id="2265"/>
    <lineage>
        <taxon>Archaea</taxon>
        <taxon>Methanobacteriati</taxon>
        <taxon>Methanobacteriota</taxon>
        <taxon>Thermococci</taxon>
        <taxon>Thermococcales</taxon>
        <taxon>Thermococcaceae</taxon>
        <taxon>Thermococcus</taxon>
    </lineage>
</organism>
<evidence type="ECO:0000313" key="1">
    <source>
        <dbReference type="EMBL" id="HHI01058.1"/>
    </source>
</evidence>